<dbReference type="AlphaFoldDB" id="A0A2P6MMT3"/>
<name>A0A2P6MMT3_9EUKA</name>
<organism evidence="2 3">
    <name type="scientific">Planoprotostelium fungivorum</name>
    <dbReference type="NCBI Taxonomy" id="1890364"/>
    <lineage>
        <taxon>Eukaryota</taxon>
        <taxon>Amoebozoa</taxon>
        <taxon>Evosea</taxon>
        <taxon>Variosea</taxon>
        <taxon>Cavosteliida</taxon>
        <taxon>Cavosteliaceae</taxon>
        <taxon>Planoprotostelium</taxon>
    </lineage>
</organism>
<evidence type="ECO:0000313" key="3">
    <source>
        <dbReference type="Proteomes" id="UP000241769"/>
    </source>
</evidence>
<evidence type="ECO:0000313" key="2">
    <source>
        <dbReference type="EMBL" id="PRP73001.1"/>
    </source>
</evidence>
<dbReference type="EMBL" id="MDYQ01000715">
    <property type="protein sequence ID" value="PRP73001.1"/>
    <property type="molecule type" value="Genomic_DNA"/>
</dbReference>
<evidence type="ECO:0000256" key="1">
    <source>
        <dbReference type="SAM" id="MobiDB-lite"/>
    </source>
</evidence>
<proteinExistence type="predicted"/>
<gene>
    <name evidence="2" type="ORF">PROFUN_17078</name>
</gene>
<dbReference type="Proteomes" id="UP000241769">
    <property type="component" value="Unassembled WGS sequence"/>
</dbReference>
<dbReference type="InParanoid" id="A0A2P6MMT3"/>
<sequence>MRGHSDITDPLKGVKDPLKGVKDPLKGVKVGEMVKDHQTGPPEGGQRGQYIMMGCWMVGTGPPDGGQTGMSTCEDHISTMDGQKILNFHILIDLNEIYRMTYRRGSCSISDDPNVLAV</sequence>
<comment type="caution">
    <text evidence="2">The sequence shown here is derived from an EMBL/GenBank/DDBJ whole genome shotgun (WGS) entry which is preliminary data.</text>
</comment>
<accession>A0A2P6MMT3</accession>
<protein>
    <submittedName>
        <fullName evidence="2">Uncharacterized protein</fullName>
    </submittedName>
</protein>
<keyword evidence="3" id="KW-1185">Reference proteome</keyword>
<feature type="non-terminal residue" evidence="2">
    <location>
        <position position="118"/>
    </location>
</feature>
<feature type="region of interest" description="Disordered" evidence="1">
    <location>
        <begin position="1"/>
        <end position="26"/>
    </location>
</feature>
<reference evidence="2 3" key="1">
    <citation type="journal article" date="2018" name="Genome Biol. Evol.">
        <title>Multiple Roots of Fruiting Body Formation in Amoebozoa.</title>
        <authorList>
            <person name="Hillmann F."/>
            <person name="Forbes G."/>
            <person name="Novohradska S."/>
            <person name="Ferling I."/>
            <person name="Riege K."/>
            <person name="Groth M."/>
            <person name="Westermann M."/>
            <person name="Marz M."/>
            <person name="Spaller T."/>
            <person name="Winckler T."/>
            <person name="Schaap P."/>
            <person name="Glockner G."/>
        </authorList>
    </citation>
    <scope>NUCLEOTIDE SEQUENCE [LARGE SCALE GENOMIC DNA]</scope>
    <source>
        <strain evidence="2 3">Jena</strain>
    </source>
</reference>